<dbReference type="PANTHER" id="PTHR43745">
    <property type="entry name" value="NITROREDUCTASE MJ1384-RELATED"/>
    <property type="match status" value="1"/>
</dbReference>
<dbReference type="InterPro" id="IPR029479">
    <property type="entry name" value="Nitroreductase"/>
</dbReference>
<dbReference type="InterPro" id="IPR052544">
    <property type="entry name" value="Bacteriocin_Proc_Enz"/>
</dbReference>
<dbReference type="NCBIfam" id="TIGR03605">
    <property type="entry name" value="antibiot_sagB"/>
    <property type="match status" value="1"/>
</dbReference>
<evidence type="ECO:0000313" key="2">
    <source>
        <dbReference type="EMBL" id="MBB4911700.1"/>
    </source>
</evidence>
<dbReference type="GO" id="GO:0016491">
    <property type="term" value="F:oxidoreductase activity"/>
    <property type="evidence" value="ECO:0007669"/>
    <property type="project" value="InterPro"/>
</dbReference>
<evidence type="ECO:0000259" key="1">
    <source>
        <dbReference type="Pfam" id="PF00881"/>
    </source>
</evidence>
<dbReference type="SUPFAM" id="SSF55469">
    <property type="entry name" value="FMN-dependent nitroreductase-like"/>
    <property type="match status" value="1"/>
</dbReference>
<accession>A0A7W7VJ45</accession>
<feature type="domain" description="Nitroreductase" evidence="1">
    <location>
        <begin position="174"/>
        <end position="353"/>
    </location>
</feature>
<dbReference type="Proteomes" id="UP000520767">
    <property type="component" value="Unassembled WGS sequence"/>
</dbReference>
<dbReference type="RefSeq" id="WP_184815694.1">
    <property type="nucleotide sequence ID" value="NZ_JACHJQ010000010.1"/>
</dbReference>
<proteinExistence type="predicted"/>
<dbReference type="Pfam" id="PF00881">
    <property type="entry name" value="Nitroreductase"/>
    <property type="match status" value="1"/>
</dbReference>
<reference evidence="2 3" key="1">
    <citation type="submission" date="2020-08" db="EMBL/GenBank/DDBJ databases">
        <title>Genomic Encyclopedia of Type Strains, Phase III (KMG-III): the genomes of soil and plant-associated and newly described type strains.</title>
        <authorList>
            <person name="Whitman W."/>
        </authorList>
    </citation>
    <scope>NUCLEOTIDE SEQUENCE [LARGE SCALE GENOMIC DNA]</scope>
    <source>
        <strain evidence="2 3">CECT 8960</strain>
    </source>
</reference>
<dbReference type="InterPro" id="IPR020051">
    <property type="entry name" value="SagB-type_dehydrogenase"/>
</dbReference>
<dbReference type="CDD" id="cd02142">
    <property type="entry name" value="McbC_SagB-like_oxidoreductase"/>
    <property type="match status" value="1"/>
</dbReference>
<dbReference type="PANTHER" id="PTHR43745:SF2">
    <property type="entry name" value="NITROREDUCTASE MJ1384-RELATED"/>
    <property type="match status" value="1"/>
</dbReference>
<comment type="caution">
    <text evidence="2">The sequence shown here is derived from an EMBL/GenBank/DDBJ whole genome shotgun (WGS) entry which is preliminary data.</text>
</comment>
<keyword evidence="3" id="KW-1185">Reference proteome</keyword>
<organism evidence="2 3">
    <name type="scientific">Actinophytocola algeriensis</name>
    <dbReference type="NCBI Taxonomy" id="1768010"/>
    <lineage>
        <taxon>Bacteria</taxon>
        <taxon>Bacillati</taxon>
        <taxon>Actinomycetota</taxon>
        <taxon>Actinomycetes</taxon>
        <taxon>Pseudonocardiales</taxon>
        <taxon>Pseudonocardiaceae</taxon>
    </lineage>
</organism>
<protein>
    <submittedName>
        <fullName evidence="2">SagB-type dehydrogenase family enzyme</fullName>
    </submittedName>
</protein>
<dbReference type="EMBL" id="JACHJQ010000010">
    <property type="protein sequence ID" value="MBB4911700.1"/>
    <property type="molecule type" value="Genomic_DNA"/>
</dbReference>
<dbReference type="Gene3D" id="3.40.109.10">
    <property type="entry name" value="NADH Oxidase"/>
    <property type="match status" value="1"/>
</dbReference>
<evidence type="ECO:0000313" key="3">
    <source>
        <dbReference type="Proteomes" id="UP000520767"/>
    </source>
</evidence>
<gene>
    <name evidence="2" type="ORF">FHR82_007970</name>
</gene>
<name>A0A7W7VJ45_9PSEU</name>
<dbReference type="InterPro" id="IPR000415">
    <property type="entry name" value="Nitroreductase-like"/>
</dbReference>
<sequence>MHDPRLRISSCGALLWHADQLVWYDTLTHRRFAIGGEADVVLRCFTTWTPLSRLRGHARDDDHAEFLVAIAERLRTAHVLVTWKSERHRVEDANQDAWSRWGRLVALFHNETRNLRDQPFISTDADQERLRDRLDHEPPPPVSRELVTAHRVPLAGTDPDAVSWARTDFLDVLSHRRSTRRFSGEPVPFEAISALLRRAGGITGLDEPTQTAFKTSPSGGGRHPTEIYLHAHRVTGLRGGLYHLNTRRDELELIGPPQPPDALVRLLGDQAWVADSGCLVFYTSVLARSTWKYSTPRTYRMLHLDAGHLSQTVYLLAAALGLGATFTAAMRDETVEDLLGIDAADELVMGCSVIGTPTRAT</sequence>
<dbReference type="AlphaFoldDB" id="A0A7W7VJ45"/>